<dbReference type="PROSITE" id="PS51898">
    <property type="entry name" value="TYR_RECOMBINASE"/>
    <property type="match status" value="1"/>
</dbReference>
<evidence type="ECO:0000256" key="2">
    <source>
        <dbReference type="ARBA" id="ARBA00022490"/>
    </source>
</evidence>
<dbReference type="InterPro" id="IPR002104">
    <property type="entry name" value="Integrase_catalytic"/>
</dbReference>
<dbReference type="InterPro" id="IPR010998">
    <property type="entry name" value="Integrase_recombinase_N"/>
</dbReference>
<keyword evidence="2" id="KW-0963">Cytoplasm</keyword>
<dbReference type="PANTHER" id="PTHR30349">
    <property type="entry name" value="PHAGE INTEGRASE-RELATED"/>
    <property type="match status" value="1"/>
</dbReference>
<dbReference type="EMBL" id="JACJLL010000027">
    <property type="protein sequence ID" value="MBM6818927.1"/>
    <property type="molecule type" value="Genomic_DNA"/>
</dbReference>
<evidence type="ECO:0000256" key="6">
    <source>
        <dbReference type="ARBA" id="ARBA00023125"/>
    </source>
</evidence>
<keyword evidence="8" id="KW-0131">Cell cycle</keyword>
<keyword evidence="7" id="KW-0233">DNA recombination</keyword>
<evidence type="ECO:0000256" key="4">
    <source>
        <dbReference type="ARBA" id="ARBA00022829"/>
    </source>
</evidence>
<evidence type="ECO:0000259" key="10">
    <source>
        <dbReference type="PROSITE" id="PS51898"/>
    </source>
</evidence>
<evidence type="ECO:0000259" key="11">
    <source>
        <dbReference type="PROSITE" id="PS51900"/>
    </source>
</evidence>
<keyword evidence="6 9" id="KW-0238">DNA-binding</keyword>
<evidence type="ECO:0000313" key="12">
    <source>
        <dbReference type="EMBL" id="MBM6818927.1"/>
    </source>
</evidence>
<dbReference type="InterPro" id="IPR044068">
    <property type="entry name" value="CB"/>
</dbReference>
<proteinExistence type="predicted"/>
<evidence type="ECO:0000256" key="5">
    <source>
        <dbReference type="ARBA" id="ARBA00022908"/>
    </source>
</evidence>
<keyword evidence="13" id="KW-1185">Reference proteome</keyword>
<organism evidence="12 13">
    <name type="scientific">Clostridium saudiense</name>
    <dbReference type="NCBI Taxonomy" id="1414720"/>
    <lineage>
        <taxon>Bacteria</taxon>
        <taxon>Bacillati</taxon>
        <taxon>Bacillota</taxon>
        <taxon>Clostridia</taxon>
        <taxon>Eubacteriales</taxon>
        <taxon>Clostridiaceae</taxon>
        <taxon>Clostridium</taxon>
    </lineage>
</organism>
<dbReference type="Gene3D" id="1.10.150.130">
    <property type="match status" value="1"/>
</dbReference>
<feature type="domain" description="Core-binding (CB)" evidence="11">
    <location>
        <begin position="44"/>
        <end position="150"/>
    </location>
</feature>
<dbReference type="InterPro" id="IPR011010">
    <property type="entry name" value="DNA_brk_join_enz"/>
</dbReference>
<feature type="domain" description="Tyr recombinase" evidence="10">
    <location>
        <begin position="172"/>
        <end position="355"/>
    </location>
</feature>
<evidence type="ECO:0000313" key="13">
    <source>
        <dbReference type="Proteomes" id="UP000767334"/>
    </source>
</evidence>
<dbReference type="InterPro" id="IPR050090">
    <property type="entry name" value="Tyrosine_recombinase_XerCD"/>
</dbReference>
<dbReference type="InterPro" id="IPR013762">
    <property type="entry name" value="Integrase-like_cat_sf"/>
</dbReference>
<name>A0ABS2FFY4_9CLOT</name>
<gene>
    <name evidence="12" type="ORF">H6A19_06180</name>
</gene>
<dbReference type="Pfam" id="PF00589">
    <property type="entry name" value="Phage_integrase"/>
    <property type="match status" value="1"/>
</dbReference>
<dbReference type="SUPFAM" id="SSF56349">
    <property type="entry name" value="DNA breaking-rejoining enzymes"/>
    <property type="match status" value="1"/>
</dbReference>
<accession>A0ABS2FFY4</accession>
<protein>
    <submittedName>
        <fullName evidence="12">Tyrosine recombinase XerC</fullName>
    </submittedName>
</protein>
<dbReference type="PROSITE" id="PS51900">
    <property type="entry name" value="CB"/>
    <property type="match status" value="1"/>
</dbReference>
<dbReference type="PANTHER" id="PTHR30349:SF77">
    <property type="entry name" value="TYROSINE RECOMBINASE XERC"/>
    <property type="match status" value="1"/>
</dbReference>
<evidence type="ECO:0000256" key="7">
    <source>
        <dbReference type="ARBA" id="ARBA00023172"/>
    </source>
</evidence>
<evidence type="ECO:0000256" key="9">
    <source>
        <dbReference type="PROSITE-ProRule" id="PRU01248"/>
    </source>
</evidence>
<dbReference type="Proteomes" id="UP000767334">
    <property type="component" value="Unassembled WGS sequence"/>
</dbReference>
<keyword evidence="3" id="KW-0132">Cell division</keyword>
<keyword evidence="4" id="KW-0159">Chromosome partition</keyword>
<evidence type="ECO:0000256" key="3">
    <source>
        <dbReference type="ARBA" id="ARBA00022618"/>
    </source>
</evidence>
<comment type="caution">
    <text evidence="12">The sequence shown here is derived from an EMBL/GenBank/DDBJ whole genome shotgun (WGS) entry which is preliminary data.</text>
</comment>
<evidence type="ECO:0000256" key="1">
    <source>
        <dbReference type="ARBA" id="ARBA00004496"/>
    </source>
</evidence>
<comment type="subcellular location">
    <subcellularLocation>
        <location evidence="1">Cytoplasm</location>
    </subcellularLocation>
</comment>
<sequence>MTEIYNSNLKKTKSKIDITSIIKDDEKYINNIKNRFGIEVQEINKLPKVIMDFLNYLETIKGKSKNTIEAYKIDLCLLFKYLKVYKGYYIPDDIEFEDIPINDLGEDFVRSIVLTDLYAFLSFVEKQRGNGNYARARKVATFKSFFNYLQGKAKIINTNPATELESPKINKRHPIYLTLDESVSLLSSLDTNNCNYLRDYCILTLFLNCGMRLSELCSIKIDKIKGDTLTIIGKGNKERTVYLNDACISAINNYLSKRNDSKATDENKKYLFLSSRNTPINKRTVELLVKKHVKNAGLTNAKYTPHKLRHTAATLMYKHGNVDIRSLQSILGHENISTTQIYTHVDEEILREAANSNPLANINNK</sequence>
<keyword evidence="5" id="KW-0229">DNA integration</keyword>
<evidence type="ECO:0000256" key="8">
    <source>
        <dbReference type="ARBA" id="ARBA00023306"/>
    </source>
</evidence>
<dbReference type="Gene3D" id="1.10.443.10">
    <property type="entry name" value="Intergrase catalytic core"/>
    <property type="match status" value="1"/>
</dbReference>
<reference evidence="12 13" key="1">
    <citation type="journal article" date="2021" name="Sci. Rep.">
        <title>The distribution of antibiotic resistance genes in chicken gut microbiota commensals.</title>
        <authorList>
            <person name="Juricova H."/>
            <person name="Matiasovicova J."/>
            <person name="Kubasova T."/>
            <person name="Cejkova D."/>
            <person name="Rychlik I."/>
        </authorList>
    </citation>
    <scope>NUCLEOTIDE SEQUENCE [LARGE SCALE GENOMIC DNA]</scope>
    <source>
        <strain evidence="12 13">An435</strain>
    </source>
</reference>